<keyword evidence="3" id="KW-0732">Signal</keyword>
<evidence type="ECO:0000256" key="2">
    <source>
        <dbReference type="SAM" id="Phobius"/>
    </source>
</evidence>
<feature type="region of interest" description="Disordered" evidence="1">
    <location>
        <begin position="287"/>
        <end position="308"/>
    </location>
</feature>
<comment type="caution">
    <text evidence="4">The sequence shown here is derived from an EMBL/GenBank/DDBJ whole genome shotgun (WGS) entry which is preliminary data.</text>
</comment>
<keyword evidence="2" id="KW-0472">Membrane</keyword>
<evidence type="ECO:0000313" key="4">
    <source>
        <dbReference type="EMBL" id="MBL3689416.1"/>
    </source>
</evidence>
<feature type="chain" id="PRO_5047328889" evidence="3">
    <location>
        <begin position="23"/>
        <end position="1114"/>
    </location>
</feature>
<proteinExistence type="predicted"/>
<feature type="signal peptide" evidence="3">
    <location>
        <begin position="1"/>
        <end position="22"/>
    </location>
</feature>
<feature type="compositionally biased region" description="Basic and acidic residues" evidence="1">
    <location>
        <begin position="394"/>
        <end position="403"/>
    </location>
</feature>
<reference evidence="4 5" key="1">
    <citation type="submission" date="2018-09" db="EMBL/GenBank/DDBJ databases">
        <title>Comparative genomics of Leucobacter spp.</title>
        <authorList>
            <person name="Reis A.C."/>
            <person name="Kolvenbach B.A."/>
            <person name="Corvini P.F.X."/>
            <person name="Nunes O.C."/>
        </authorList>
    </citation>
    <scope>NUCLEOTIDE SEQUENCE [LARGE SCALE GENOMIC DNA]</scope>
    <source>
        <strain evidence="4 5">L-1</strain>
    </source>
</reference>
<feature type="compositionally biased region" description="Gly residues" evidence="1">
    <location>
        <begin position="378"/>
        <end position="388"/>
    </location>
</feature>
<accession>A0ABS1SMM1</accession>
<gene>
    <name evidence="4" type="ORF">D3226_05500</name>
</gene>
<feature type="transmembrane region" description="Helical" evidence="2">
    <location>
        <begin position="1077"/>
        <end position="1096"/>
    </location>
</feature>
<sequence length="1114" mass="117547">MTRAAHLVLLGVLLGGGLVATADAPARALPRGETMTFPGGLVISNYVMPNGKRAYCIEIQFGEPTGNLLAGTQTGSLPGRTGQLHAWSDPHGMRQLNYLIDTRGQTRDPWQAAAVQITVWRMRENFRAGNPYLNSRIAILNRSAEGRRLIAFSDALYQEAKTRAVRPVPATPVTGKLSLTQVPDAKSRQMRVSYPAGTTELSVTGGRFERTGDARLAVSGGAGTQVIAVSTGAERVEVAGRWAKNGMRGWESRLTVHDTRTAAGASAQRIAVAVGASAVPQLSGRLAAVSATPPPPPAPPRVSSRAQPAAEIGGVMRDELHVSAVPGTRAEMWPGAEGEFTAYLFPEAGEPKYDTNWEVIRETETTPQSRPDEDADGGKAGNLSGGSEGAPDTPPERLTDRPRLSAVPEQVERTPQDDQDPGPDDGRSDDALWDGDGEAPGATVNEDEVAPGTTVNGDAAGVTGTMLPPRSPAPVLWTAEEIAAMSPKERCVAQPVARQAGIPITGLGVFRSRDIPVKSSGTVHWVERVMVAGKPVHTGTCGVANETTQISRPGVVTKAQERARVGEAISDTAVVSGKLAAGARYSLLFDAYREAYGPDGTPQCVPEQRIFRSPRVPVTAAGEVQSPAFPVRWAHGQRIWWVESLFLDSLDRSQLIHAGACGLPNETTTIDRPTLTTHAPERVAVGDRISDTAEISEGAGVGADTRWEVTFAGYRGTAAEAATKPQSAEGASTEAPSCGPENLLFETGPTAVDGAGTYVSRPVEVQPDWAGTIWWVATLWLNESGERIPVERGVCGDLTESTQVLPPALTTHASSIAAIGEQLSDVAEVSGELSTRPGLVHEVVFEGYRGSSAQTGTAEATCTAENRVFTTPATLIAQPGSVRAPQLTALPEYGDTVWWVAVLTQRADSAPAGTGTELARGVCGDPDETTTILRPSVRTEAMGAVAIGEEVYDTAIVEGRLAERDGIEFRVRFTAYAAEPDGSLNCTPEREIPEYSDPDGVIVTGPGTYESRRVPARADRTGVGGFVETLVMTEGGQETVVHQGTCGAPGEFFTVQAAEAEHPPTPEPLSRTGGDTLPLLAVAGLLLSAALAAAVLRIARSHRARNTELGIERR</sequence>
<name>A0ABS1SMM1_9MICO</name>
<keyword evidence="5" id="KW-1185">Reference proteome</keyword>
<keyword evidence="2" id="KW-1133">Transmembrane helix</keyword>
<evidence type="ECO:0000256" key="3">
    <source>
        <dbReference type="SAM" id="SignalP"/>
    </source>
</evidence>
<evidence type="ECO:0000313" key="5">
    <source>
        <dbReference type="Proteomes" id="UP001646141"/>
    </source>
</evidence>
<dbReference type="Proteomes" id="UP001646141">
    <property type="component" value="Unassembled WGS sequence"/>
</dbReference>
<dbReference type="EMBL" id="QYAD01000001">
    <property type="protein sequence ID" value="MBL3689416.1"/>
    <property type="molecule type" value="Genomic_DNA"/>
</dbReference>
<keyword evidence="2" id="KW-0812">Transmembrane</keyword>
<feature type="region of interest" description="Disordered" evidence="1">
    <location>
        <begin position="364"/>
        <end position="470"/>
    </location>
</feature>
<dbReference type="RefSeq" id="WP_202381343.1">
    <property type="nucleotide sequence ID" value="NZ_BAAAMA010000004.1"/>
</dbReference>
<evidence type="ECO:0000256" key="1">
    <source>
        <dbReference type="SAM" id="MobiDB-lite"/>
    </source>
</evidence>
<protein>
    <submittedName>
        <fullName evidence="4">Uncharacterized protein</fullName>
    </submittedName>
</protein>
<organism evidence="4 5">
    <name type="scientific">Leucobacter chromiireducens subsp. chromiireducens</name>
    <dbReference type="NCBI Taxonomy" id="660067"/>
    <lineage>
        <taxon>Bacteria</taxon>
        <taxon>Bacillati</taxon>
        <taxon>Actinomycetota</taxon>
        <taxon>Actinomycetes</taxon>
        <taxon>Micrococcales</taxon>
        <taxon>Microbacteriaceae</taxon>
        <taxon>Leucobacter</taxon>
    </lineage>
</organism>